<dbReference type="InterPro" id="IPR016032">
    <property type="entry name" value="Sig_transdc_resp-reg_C-effctor"/>
</dbReference>
<gene>
    <name evidence="2" type="ORF">ACFFV7_25960</name>
</gene>
<dbReference type="InterPro" id="IPR049445">
    <property type="entry name" value="TetR_SbtR-like_C"/>
</dbReference>
<dbReference type="RefSeq" id="WP_189653812.1">
    <property type="nucleotide sequence ID" value="NZ_BMRC01000049.1"/>
</dbReference>
<sequence>MSQERRQTGRTDAEVGAEPCLSARTVERHLRKVLANLGLGSRKELRDAPNAHSHELTLESLLEAGARSGSIRADISAADMFAALTGIAPASGEPEQRDQAGRLLDLTMDGLRS</sequence>
<evidence type="ECO:0000259" key="1">
    <source>
        <dbReference type="Pfam" id="PF21597"/>
    </source>
</evidence>
<accession>A0ABV5IJF4</accession>
<proteinExistence type="predicted"/>
<evidence type="ECO:0000313" key="3">
    <source>
        <dbReference type="Proteomes" id="UP001589647"/>
    </source>
</evidence>
<keyword evidence="3" id="KW-1185">Reference proteome</keyword>
<dbReference type="Proteomes" id="UP001589647">
    <property type="component" value="Unassembled WGS sequence"/>
</dbReference>
<feature type="domain" description="Transcriptional regulator SbtR-like C-terminal" evidence="1">
    <location>
        <begin position="27"/>
        <end position="112"/>
    </location>
</feature>
<dbReference type="EMBL" id="JBHMEI010000019">
    <property type="protein sequence ID" value="MFB9204664.1"/>
    <property type="molecule type" value="Genomic_DNA"/>
</dbReference>
<comment type="caution">
    <text evidence="2">The sequence shown here is derived from an EMBL/GenBank/DDBJ whole genome shotgun (WGS) entry which is preliminary data.</text>
</comment>
<dbReference type="SUPFAM" id="SSF46894">
    <property type="entry name" value="C-terminal effector domain of the bipartite response regulators"/>
    <property type="match status" value="1"/>
</dbReference>
<protein>
    <recommendedName>
        <fullName evidence="1">Transcriptional regulator SbtR-like C-terminal domain-containing protein</fullName>
    </recommendedName>
</protein>
<dbReference type="Pfam" id="PF21597">
    <property type="entry name" value="TetR_C_43"/>
    <property type="match status" value="1"/>
</dbReference>
<evidence type="ECO:0000313" key="2">
    <source>
        <dbReference type="EMBL" id="MFB9204664.1"/>
    </source>
</evidence>
<name>A0ABV5IJF4_9ACTN</name>
<dbReference type="Gene3D" id="1.10.357.10">
    <property type="entry name" value="Tetracycline Repressor, domain 2"/>
    <property type="match status" value="1"/>
</dbReference>
<dbReference type="SUPFAM" id="SSF48498">
    <property type="entry name" value="Tetracyclin repressor-like, C-terminal domain"/>
    <property type="match status" value="1"/>
</dbReference>
<reference evidence="2 3" key="1">
    <citation type="submission" date="2024-09" db="EMBL/GenBank/DDBJ databases">
        <authorList>
            <person name="Sun Q."/>
            <person name="Mori K."/>
        </authorList>
    </citation>
    <scope>NUCLEOTIDE SEQUENCE [LARGE SCALE GENOMIC DNA]</scope>
    <source>
        <strain evidence="2 3">CCM 3426</strain>
    </source>
</reference>
<organism evidence="2 3">
    <name type="scientific">Nonomuraea spiralis</name>
    <dbReference type="NCBI Taxonomy" id="46182"/>
    <lineage>
        <taxon>Bacteria</taxon>
        <taxon>Bacillati</taxon>
        <taxon>Actinomycetota</taxon>
        <taxon>Actinomycetes</taxon>
        <taxon>Streptosporangiales</taxon>
        <taxon>Streptosporangiaceae</taxon>
        <taxon>Nonomuraea</taxon>
    </lineage>
</organism>
<dbReference type="InterPro" id="IPR036271">
    <property type="entry name" value="Tet_transcr_reg_TetR-rel_C_sf"/>
</dbReference>